<dbReference type="Gene3D" id="3.20.20.450">
    <property type="entry name" value="EAL domain"/>
    <property type="match status" value="1"/>
</dbReference>
<organism evidence="3 4">
    <name type="scientific">Zoogloea oryzae</name>
    <dbReference type="NCBI Taxonomy" id="310767"/>
    <lineage>
        <taxon>Bacteria</taxon>
        <taxon>Pseudomonadati</taxon>
        <taxon>Pseudomonadota</taxon>
        <taxon>Betaproteobacteria</taxon>
        <taxon>Rhodocyclales</taxon>
        <taxon>Zoogloeaceae</taxon>
        <taxon>Zoogloea</taxon>
    </lineage>
</organism>
<protein>
    <recommendedName>
        <fullName evidence="5">Bifunctional diguanylate cyclase/phosphodiesterase</fullName>
    </recommendedName>
</protein>
<evidence type="ECO:0008006" key="5">
    <source>
        <dbReference type="Google" id="ProtNLM"/>
    </source>
</evidence>
<dbReference type="InterPro" id="IPR000160">
    <property type="entry name" value="GGDEF_dom"/>
</dbReference>
<proteinExistence type="predicted"/>
<dbReference type="SUPFAM" id="SSF55073">
    <property type="entry name" value="Nucleotide cyclase"/>
    <property type="match status" value="1"/>
</dbReference>
<dbReference type="PANTHER" id="PTHR33121">
    <property type="entry name" value="CYCLIC DI-GMP PHOSPHODIESTERASE PDEF"/>
    <property type="match status" value="1"/>
</dbReference>
<dbReference type="Pfam" id="PF00990">
    <property type="entry name" value="GGDEF"/>
    <property type="match status" value="1"/>
</dbReference>
<dbReference type="PROSITE" id="PS50883">
    <property type="entry name" value="EAL"/>
    <property type="match status" value="1"/>
</dbReference>
<dbReference type="NCBIfam" id="TIGR00254">
    <property type="entry name" value="GGDEF"/>
    <property type="match status" value="1"/>
</dbReference>
<dbReference type="InterPro" id="IPR050706">
    <property type="entry name" value="Cyclic-di-GMP_PDE-like"/>
</dbReference>
<dbReference type="SUPFAM" id="SSF141868">
    <property type="entry name" value="EAL domain-like"/>
    <property type="match status" value="1"/>
</dbReference>
<keyword evidence="4" id="KW-1185">Reference proteome</keyword>
<feature type="domain" description="EAL" evidence="1">
    <location>
        <begin position="182"/>
        <end position="433"/>
    </location>
</feature>
<evidence type="ECO:0000313" key="3">
    <source>
        <dbReference type="EMBL" id="GLT22324.1"/>
    </source>
</evidence>
<dbReference type="SMART" id="SM00052">
    <property type="entry name" value="EAL"/>
    <property type="match status" value="1"/>
</dbReference>
<gene>
    <name evidence="3" type="ORF">GCM10007933_17830</name>
</gene>
<evidence type="ECO:0000259" key="2">
    <source>
        <dbReference type="PROSITE" id="PS50887"/>
    </source>
</evidence>
<evidence type="ECO:0000259" key="1">
    <source>
        <dbReference type="PROSITE" id="PS50883"/>
    </source>
</evidence>
<dbReference type="CDD" id="cd01948">
    <property type="entry name" value="EAL"/>
    <property type="match status" value="1"/>
</dbReference>
<dbReference type="Pfam" id="PF00563">
    <property type="entry name" value="EAL"/>
    <property type="match status" value="1"/>
</dbReference>
<dbReference type="InterPro" id="IPR001633">
    <property type="entry name" value="EAL_dom"/>
</dbReference>
<dbReference type="SMART" id="SM00267">
    <property type="entry name" value="GGDEF"/>
    <property type="match status" value="1"/>
</dbReference>
<accession>A0ABQ6FBF4</accession>
<dbReference type="PANTHER" id="PTHR33121:SF70">
    <property type="entry name" value="SIGNALING PROTEIN YKOW"/>
    <property type="match status" value="1"/>
</dbReference>
<dbReference type="EMBL" id="BSPX01000022">
    <property type="protein sequence ID" value="GLT22324.1"/>
    <property type="molecule type" value="Genomic_DNA"/>
</dbReference>
<dbReference type="InterPro" id="IPR029787">
    <property type="entry name" value="Nucleotide_cyclase"/>
</dbReference>
<reference evidence="4" key="1">
    <citation type="journal article" date="2019" name="Int. J. Syst. Evol. Microbiol.">
        <title>The Global Catalogue of Microorganisms (GCM) 10K type strain sequencing project: providing services to taxonomists for standard genome sequencing and annotation.</title>
        <authorList>
            <consortium name="The Broad Institute Genomics Platform"/>
            <consortium name="The Broad Institute Genome Sequencing Center for Infectious Disease"/>
            <person name="Wu L."/>
            <person name="Ma J."/>
        </authorList>
    </citation>
    <scope>NUCLEOTIDE SEQUENCE [LARGE SCALE GENOMIC DNA]</scope>
    <source>
        <strain evidence="4">NBRC 102407</strain>
    </source>
</reference>
<dbReference type="PROSITE" id="PS50887">
    <property type="entry name" value="GGDEF"/>
    <property type="match status" value="1"/>
</dbReference>
<dbReference type="InterPro" id="IPR035919">
    <property type="entry name" value="EAL_sf"/>
</dbReference>
<dbReference type="CDD" id="cd01949">
    <property type="entry name" value="GGDEF"/>
    <property type="match status" value="1"/>
</dbReference>
<sequence length="435" mass="47472">MSNHKFAVDPITGFLNRGGSLSLARRVIGAVNAKDQPLALLWLDLDRFHKVNASFGHRGGDRIIAHVATLIRGLVPQTAHCMRMGSDEFVILLPGTSLGEARALGQQLAQALEQPLELDGMMIHPTASIGLAQHAAGERLHAFFERADRAMLDAKRQGGNRLVVSGSETFRGRHGVQLAREELAVESDLHLALETGGLSLDFQPVLTFDGRIEAVEGLMRCRVHDRLLAPGRFIPVAEKTGLIVRLGEWSLLQGTRFAARLCHAGLPTKVAINVSRAQLTSPTFLPALHGALICANVDPALIELELTESLVMDESEIVQQNLRRARETGVGLAIDDFGTGYSSLSCLKDLPATKLKLDRSFVQVLPDDRRAYAVVRAMSRLARELGMVMVAEGVETPEQLAALHDAEVDAIQGFIWARPMNEEALLGWLEQRNTP</sequence>
<comment type="caution">
    <text evidence="3">The sequence shown here is derived from an EMBL/GenBank/DDBJ whole genome shotgun (WGS) entry which is preliminary data.</text>
</comment>
<dbReference type="RefSeq" id="WP_284187642.1">
    <property type="nucleotide sequence ID" value="NZ_BSPX01000022.1"/>
</dbReference>
<dbReference type="Gene3D" id="3.30.70.270">
    <property type="match status" value="1"/>
</dbReference>
<dbReference type="InterPro" id="IPR043128">
    <property type="entry name" value="Rev_trsase/Diguanyl_cyclase"/>
</dbReference>
<feature type="domain" description="GGDEF" evidence="2">
    <location>
        <begin position="36"/>
        <end position="167"/>
    </location>
</feature>
<evidence type="ECO:0000313" key="4">
    <source>
        <dbReference type="Proteomes" id="UP001157167"/>
    </source>
</evidence>
<dbReference type="Proteomes" id="UP001157167">
    <property type="component" value="Unassembled WGS sequence"/>
</dbReference>
<name>A0ABQ6FBF4_9RHOO</name>